<evidence type="ECO:0000313" key="3">
    <source>
        <dbReference type="Proteomes" id="UP000823757"/>
    </source>
</evidence>
<feature type="domain" description="Glycosyl transferase family 1" evidence="1">
    <location>
        <begin position="211"/>
        <end position="361"/>
    </location>
</feature>
<accession>A0A9D9IK71</accession>
<dbReference type="Proteomes" id="UP000823757">
    <property type="component" value="Unassembled WGS sequence"/>
</dbReference>
<proteinExistence type="predicted"/>
<organism evidence="2 3">
    <name type="scientific">Candidatus Cryptobacteroides faecigallinarum</name>
    <dbReference type="NCBI Taxonomy" id="2840763"/>
    <lineage>
        <taxon>Bacteria</taxon>
        <taxon>Pseudomonadati</taxon>
        <taxon>Bacteroidota</taxon>
        <taxon>Bacteroidia</taxon>
        <taxon>Bacteroidales</taxon>
        <taxon>Candidatus Cryptobacteroides</taxon>
    </lineage>
</organism>
<protein>
    <submittedName>
        <fullName evidence="2">Glycosyltransferase</fullName>
    </submittedName>
</protein>
<reference evidence="2" key="2">
    <citation type="journal article" date="2021" name="PeerJ">
        <title>Extensive microbial diversity within the chicken gut microbiome revealed by metagenomics and culture.</title>
        <authorList>
            <person name="Gilroy R."/>
            <person name="Ravi A."/>
            <person name="Getino M."/>
            <person name="Pursley I."/>
            <person name="Horton D.L."/>
            <person name="Alikhan N.F."/>
            <person name="Baker D."/>
            <person name="Gharbi K."/>
            <person name="Hall N."/>
            <person name="Watson M."/>
            <person name="Adriaenssens E.M."/>
            <person name="Foster-Nyarko E."/>
            <person name="Jarju S."/>
            <person name="Secka A."/>
            <person name="Antonio M."/>
            <person name="Oren A."/>
            <person name="Chaudhuri R.R."/>
            <person name="La Ragione R."/>
            <person name="Hildebrand F."/>
            <person name="Pallen M.J."/>
        </authorList>
    </citation>
    <scope>NUCLEOTIDE SEQUENCE</scope>
    <source>
        <strain evidence="2">B1-13419</strain>
    </source>
</reference>
<dbReference type="InterPro" id="IPR001296">
    <property type="entry name" value="Glyco_trans_1"/>
</dbReference>
<dbReference type="AlphaFoldDB" id="A0A9D9IK71"/>
<name>A0A9D9IK71_9BACT</name>
<reference evidence="2" key="1">
    <citation type="submission" date="2020-10" db="EMBL/GenBank/DDBJ databases">
        <authorList>
            <person name="Gilroy R."/>
        </authorList>
    </citation>
    <scope>NUCLEOTIDE SEQUENCE</scope>
    <source>
        <strain evidence="2">B1-13419</strain>
    </source>
</reference>
<dbReference type="EMBL" id="JADIMD010000044">
    <property type="protein sequence ID" value="MBO8474277.1"/>
    <property type="molecule type" value="Genomic_DNA"/>
</dbReference>
<dbReference type="Pfam" id="PF00534">
    <property type="entry name" value="Glycos_transf_1"/>
    <property type="match status" value="1"/>
</dbReference>
<evidence type="ECO:0000259" key="1">
    <source>
        <dbReference type="Pfam" id="PF00534"/>
    </source>
</evidence>
<dbReference type="Gene3D" id="3.40.50.2000">
    <property type="entry name" value="Glycogen Phosphorylase B"/>
    <property type="match status" value="2"/>
</dbReference>
<gene>
    <name evidence="2" type="ORF">IAB91_03170</name>
</gene>
<dbReference type="PANTHER" id="PTHR12526">
    <property type="entry name" value="GLYCOSYLTRANSFERASE"/>
    <property type="match status" value="1"/>
</dbReference>
<sequence>MNILFVFNQFPGLGGVETVSDNLISYLGDYFKIFTVSLYSDSSMPLNDKVEKAFLLPEDDSQKAEFYNSLVKDLEISCVINQGIYPVLHPVVFNSDRDMGVKVISVLHGMPGYEKLMFWQKKSIRRSPRWLNMLRRQWCAKGKYPRYYKFIRPFAESYRAAAIEGDMVVLLTSGYERQFIREYGLEQYASKICSIENPLPSGFSMYGEPDWSEKKDMILFVGRLSIEKRVWIVLDMWRKVGKRGWTLSVVGDGYEGKHLRKIARNLQNVSFEGYVSHPEKYYRKAKILVLTSEFEGFPMTLIEAQRFGTVPVSYDVSAGVSAILSNGGGVAVPKDNFDALCDTVSRLMDDPVRLRQMSEDAFRKSSEYSIDRIGRRWKTLIEETVSR</sequence>
<dbReference type="GO" id="GO:0016757">
    <property type="term" value="F:glycosyltransferase activity"/>
    <property type="evidence" value="ECO:0007669"/>
    <property type="project" value="InterPro"/>
</dbReference>
<dbReference type="SUPFAM" id="SSF53756">
    <property type="entry name" value="UDP-Glycosyltransferase/glycogen phosphorylase"/>
    <property type="match status" value="1"/>
</dbReference>
<comment type="caution">
    <text evidence="2">The sequence shown here is derived from an EMBL/GenBank/DDBJ whole genome shotgun (WGS) entry which is preliminary data.</text>
</comment>
<dbReference type="PANTHER" id="PTHR12526:SF630">
    <property type="entry name" value="GLYCOSYLTRANSFERASE"/>
    <property type="match status" value="1"/>
</dbReference>
<evidence type="ECO:0000313" key="2">
    <source>
        <dbReference type="EMBL" id="MBO8474277.1"/>
    </source>
</evidence>